<dbReference type="Proteomes" id="UP000783686">
    <property type="component" value="Unassembled WGS sequence"/>
</dbReference>
<feature type="compositionally biased region" description="Low complexity" evidence="1">
    <location>
        <begin position="161"/>
        <end position="179"/>
    </location>
</feature>
<gene>
    <name evidence="2" type="ORF">BOKJ2_LOCUS10315</name>
</gene>
<proteinExistence type="predicted"/>
<feature type="region of interest" description="Disordered" evidence="1">
    <location>
        <begin position="334"/>
        <end position="359"/>
    </location>
</feature>
<dbReference type="Proteomes" id="UP000614601">
    <property type="component" value="Unassembled WGS sequence"/>
</dbReference>
<name>A0A811L367_9BILA</name>
<dbReference type="EMBL" id="CAJFDH010000005">
    <property type="protein sequence ID" value="CAD5223545.1"/>
    <property type="molecule type" value="Genomic_DNA"/>
</dbReference>
<evidence type="ECO:0000313" key="2">
    <source>
        <dbReference type="EMBL" id="CAD5223545.1"/>
    </source>
</evidence>
<dbReference type="EMBL" id="CAJFCW020000005">
    <property type="protein sequence ID" value="CAG9118177.1"/>
    <property type="molecule type" value="Genomic_DNA"/>
</dbReference>
<accession>A0A811L367</accession>
<feature type="compositionally biased region" description="Basic and acidic residues" evidence="1">
    <location>
        <begin position="42"/>
        <end position="57"/>
    </location>
</feature>
<evidence type="ECO:0000313" key="3">
    <source>
        <dbReference type="Proteomes" id="UP000614601"/>
    </source>
</evidence>
<feature type="compositionally biased region" description="Polar residues" evidence="1">
    <location>
        <begin position="98"/>
        <end position="128"/>
    </location>
</feature>
<dbReference type="AlphaFoldDB" id="A0A811L367"/>
<feature type="compositionally biased region" description="Polar residues" evidence="1">
    <location>
        <begin position="344"/>
        <end position="359"/>
    </location>
</feature>
<comment type="caution">
    <text evidence="2">The sequence shown here is derived from an EMBL/GenBank/DDBJ whole genome shotgun (WGS) entry which is preliminary data.</text>
</comment>
<feature type="region of interest" description="Disordered" evidence="1">
    <location>
        <begin position="42"/>
        <end position="225"/>
    </location>
</feature>
<feature type="compositionally biased region" description="Basic and acidic residues" evidence="1">
    <location>
        <begin position="78"/>
        <end position="92"/>
    </location>
</feature>
<sequence length="394" mass="43624">MLTHLRPSTASPQRRQVKFAEMPEAQSFESCKSEFKADFIPKLKGDSRFEAQRDRGGAEGATGDTQGFGGNTQPSRADTLRARIDALRDKAGTHRARSGTQPNKPENQLLKSTTQKPFTSSQPTLLKQSRSESSFKEPMSTSFYKEPPFNKSPISPQYKRPSSPSSSSSSSSTSTFSKSLCAKTQPLQHNSLASRRPPTAPTKPTAPVTIRSLSASSQRDRRIRPTQKPRFYGQIMALNGITRVSVEDTEHNLDFGETEDMSLHAQECILQMTTCCDKLIQASQMIEKDGSITDVEREKILRPIYKAINQFKNRLETALPEGRTFSDMTNVTNAESGSFKGSGRPSNISNGSSHQTQHTNLNQSAPVEINDDFFKTHGAKLMQFMQEKYAAGSN</sequence>
<protein>
    <submittedName>
        <fullName evidence="2">Uncharacterized protein</fullName>
    </submittedName>
</protein>
<reference evidence="2" key="1">
    <citation type="submission" date="2020-09" db="EMBL/GenBank/DDBJ databases">
        <authorList>
            <person name="Kikuchi T."/>
        </authorList>
    </citation>
    <scope>NUCLEOTIDE SEQUENCE</scope>
    <source>
        <strain evidence="2">SH1</strain>
    </source>
</reference>
<organism evidence="2 3">
    <name type="scientific">Bursaphelenchus okinawaensis</name>
    <dbReference type="NCBI Taxonomy" id="465554"/>
    <lineage>
        <taxon>Eukaryota</taxon>
        <taxon>Metazoa</taxon>
        <taxon>Ecdysozoa</taxon>
        <taxon>Nematoda</taxon>
        <taxon>Chromadorea</taxon>
        <taxon>Rhabditida</taxon>
        <taxon>Tylenchina</taxon>
        <taxon>Tylenchomorpha</taxon>
        <taxon>Aphelenchoidea</taxon>
        <taxon>Aphelenchoididae</taxon>
        <taxon>Bursaphelenchus</taxon>
    </lineage>
</organism>
<keyword evidence="3" id="KW-1185">Reference proteome</keyword>
<evidence type="ECO:0000256" key="1">
    <source>
        <dbReference type="SAM" id="MobiDB-lite"/>
    </source>
</evidence>